<feature type="transmembrane region" description="Helical" evidence="1">
    <location>
        <begin position="350"/>
        <end position="369"/>
    </location>
</feature>
<dbReference type="InterPro" id="IPR036259">
    <property type="entry name" value="MFS_trans_sf"/>
</dbReference>
<dbReference type="GO" id="GO:0005886">
    <property type="term" value="C:plasma membrane"/>
    <property type="evidence" value="ECO:0007669"/>
    <property type="project" value="TreeGrafter"/>
</dbReference>
<keyword evidence="1" id="KW-0472">Membrane</keyword>
<evidence type="ECO:0000256" key="1">
    <source>
        <dbReference type="SAM" id="Phobius"/>
    </source>
</evidence>
<dbReference type="STRING" id="709839.TSA66_16930"/>
<feature type="transmembrane region" description="Helical" evidence="1">
    <location>
        <begin position="294"/>
        <end position="313"/>
    </location>
</feature>
<feature type="transmembrane region" description="Helical" evidence="1">
    <location>
        <begin position="325"/>
        <end position="344"/>
    </location>
</feature>
<dbReference type="AlphaFoldDB" id="A0A0C1YSZ9"/>
<dbReference type="PANTHER" id="PTHR23537">
    <property type="match status" value="1"/>
</dbReference>
<dbReference type="InterPro" id="IPR010645">
    <property type="entry name" value="MFS_4"/>
</dbReference>
<proteinExistence type="predicted"/>
<name>A0A0C1YSZ9_9BURK</name>
<evidence type="ECO:0000313" key="3">
    <source>
        <dbReference type="Proteomes" id="UP000031572"/>
    </source>
</evidence>
<comment type="caution">
    <text evidence="2">The sequence shown here is derived from an EMBL/GenBank/DDBJ whole genome shotgun (WGS) entry which is preliminary data.</text>
</comment>
<dbReference type="Gene3D" id="1.20.1250.20">
    <property type="entry name" value="MFS general substrate transporter like domains"/>
    <property type="match status" value="2"/>
</dbReference>
<keyword evidence="1" id="KW-0812">Transmembrane</keyword>
<gene>
    <name evidence="2" type="ORF">TSA66_16930</name>
</gene>
<feature type="transmembrane region" description="Helical" evidence="1">
    <location>
        <begin position="41"/>
        <end position="65"/>
    </location>
</feature>
<keyword evidence="1" id="KW-1133">Transmembrane helix</keyword>
<feature type="transmembrane region" description="Helical" evidence="1">
    <location>
        <begin position="242"/>
        <end position="262"/>
    </location>
</feature>
<feature type="transmembrane region" description="Helical" evidence="1">
    <location>
        <begin position="269"/>
        <end position="288"/>
    </location>
</feature>
<accession>A0A0C1YSZ9</accession>
<dbReference type="SUPFAM" id="SSF103473">
    <property type="entry name" value="MFS general substrate transporter"/>
    <property type="match status" value="1"/>
</dbReference>
<feature type="transmembrane region" description="Helical" evidence="1">
    <location>
        <begin position="105"/>
        <end position="125"/>
    </location>
</feature>
<organism evidence="2 3">
    <name type="scientific">Noviherbaspirillum autotrophicum</name>
    <dbReference type="NCBI Taxonomy" id="709839"/>
    <lineage>
        <taxon>Bacteria</taxon>
        <taxon>Pseudomonadati</taxon>
        <taxon>Pseudomonadota</taxon>
        <taxon>Betaproteobacteria</taxon>
        <taxon>Burkholderiales</taxon>
        <taxon>Oxalobacteraceae</taxon>
        <taxon>Noviherbaspirillum</taxon>
    </lineage>
</organism>
<protein>
    <submittedName>
        <fullName evidence="2">Uncharacterized protein</fullName>
    </submittedName>
</protein>
<feature type="transmembrane region" description="Helical" evidence="1">
    <location>
        <begin position="77"/>
        <end position="99"/>
    </location>
</feature>
<evidence type="ECO:0000313" key="2">
    <source>
        <dbReference type="EMBL" id="KIF83807.1"/>
    </source>
</evidence>
<feature type="transmembrane region" description="Helical" evidence="1">
    <location>
        <begin position="209"/>
        <end position="230"/>
    </location>
</feature>
<feature type="transmembrane region" description="Helical" evidence="1">
    <location>
        <begin position="160"/>
        <end position="181"/>
    </location>
</feature>
<reference evidence="2 3" key="1">
    <citation type="submission" date="2014-12" db="EMBL/GenBank/DDBJ databases">
        <title>Denitrispirillum autotrophicum gen. nov., sp. nov., Denitrifying, Facultatively Autotrophic Bacteria Isolated from Rice Paddy Soil.</title>
        <authorList>
            <person name="Ishii S."/>
            <person name="Ashida N."/>
            <person name="Ohno H."/>
            <person name="Otsuka S."/>
            <person name="Yokota A."/>
            <person name="Senoo K."/>
        </authorList>
    </citation>
    <scope>NUCLEOTIDE SEQUENCE [LARGE SCALE GENOMIC DNA]</scope>
    <source>
        <strain evidence="2 3">TSA66</strain>
    </source>
</reference>
<dbReference type="Pfam" id="PF06779">
    <property type="entry name" value="MFS_4"/>
    <property type="match status" value="1"/>
</dbReference>
<sequence length="375" mass="38880">MPSPWPQAVAGLLALAIAMGIGRFAFTPVLPMMLQEGSLTISGGGLLASANYLGYLIGALSALAVRIRADRAIRGGLLAIGLTTLAMSLPLGFGAWLLLRLLAGIASAWVLISVSAWCFDALAGYRRPFLNSMVFAGVGTGIAMAGLLCIVLISNDARPSQAWGLLGALAMAVTALVWKIFTPPAELPAAIPSAPGSHARWSAQSVRLICCYGVFGFGYIIPATFLPVMAKRALQDSTLFGWSWPVFGLAAALSTLAVAPLLRRLGNRRLWRACQYVMAAGVALPALWPHAVAVFAAAMCVGGTFMVITLVAMQEAKQVAGARATKLMAAMTSAFAAGQIAGPLTVGSGSFSIALLFAAAMLALSAFLLRVDGAR</sequence>
<dbReference type="PANTHER" id="PTHR23537:SF1">
    <property type="entry name" value="SUGAR TRANSPORTER"/>
    <property type="match status" value="1"/>
</dbReference>
<feature type="transmembrane region" description="Helical" evidence="1">
    <location>
        <begin position="132"/>
        <end position="154"/>
    </location>
</feature>
<dbReference type="Proteomes" id="UP000031572">
    <property type="component" value="Unassembled WGS sequence"/>
</dbReference>
<keyword evidence="3" id="KW-1185">Reference proteome</keyword>
<dbReference type="EMBL" id="JWJG01000028">
    <property type="protein sequence ID" value="KIF83807.1"/>
    <property type="molecule type" value="Genomic_DNA"/>
</dbReference>